<reference evidence="3 4" key="1">
    <citation type="journal article" date="2014" name="Int. J. Syst. Evol. Microbiol.">
        <title>Complete genome sequence of Corynebacterium casei LMG S-19264T (=DSM 44701T), isolated from a smear-ripened cheese.</title>
        <authorList>
            <consortium name="US DOE Joint Genome Institute (JGI-PGF)"/>
            <person name="Walter F."/>
            <person name="Albersmeier A."/>
            <person name="Kalinowski J."/>
            <person name="Ruckert C."/>
        </authorList>
    </citation>
    <scope>NUCLEOTIDE SEQUENCE [LARGE SCALE GENOMIC DNA]</scope>
    <source>
        <strain evidence="3 4">IBRC-M 10912</strain>
    </source>
</reference>
<protein>
    <recommendedName>
        <fullName evidence="5">Nucleotide exchange factor GrpE</fullName>
    </recommendedName>
</protein>
<dbReference type="GeneID" id="71854288"/>
<keyword evidence="1" id="KW-0175">Coiled coil</keyword>
<proteinExistence type="predicted"/>
<evidence type="ECO:0000256" key="2">
    <source>
        <dbReference type="SAM" id="MobiDB-lite"/>
    </source>
</evidence>
<evidence type="ECO:0000313" key="4">
    <source>
        <dbReference type="Proteomes" id="UP001595821"/>
    </source>
</evidence>
<feature type="compositionally biased region" description="Acidic residues" evidence="2">
    <location>
        <begin position="15"/>
        <end position="24"/>
    </location>
</feature>
<name>A0ABD5NYD2_9EURY</name>
<evidence type="ECO:0008006" key="5">
    <source>
        <dbReference type="Google" id="ProtNLM"/>
    </source>
</evidence>
<feature type="compositionally biased region" description="Basic and acidic residues" evidence="2">
    <location>
        <begin position="25"/>
        <end position="42"/>
    </location>
</feature>
<dbReference type="AlphaFoldDB" id="A0ABD5NYD2"/>
<feature type="region of interest" description="Disordered" evidence="2">
    <location>
        <begin position="1"/>
        <end position="42"/>
    </location>
</feature>
<dbReference type="Proteomes" id="UP001595821">
    <property type="component" value="Unassembled WGS sequence"/>
</dbReference>
<dbReference type="RefSeq" id="WP_246966374.1">
    <property type="nucleotide sequence ID" value="NZ_CP095397.1"/>
</dbReference>
<feature type="coiled-coil region" evidence="1">
    <location>
        <begin position="42"/>
        <end position="69"/>
    </location>
</feature>
<gene>
    <name evidence="3" type="ORF">ACFOZ7_07175</name>
</gene>
<organism evidence="3 4">
    <name type="scientific">Natribaculum luteum</name>
    <dbReference type="NCBI Taxonomy" id="1586232"/>
    <lineage>
        <taxon>Archaea</taxon>
        <taxon>Methanobacteriati</taxon>
        <taxon>Methanobacteriota</taxon>
        <taxon>Stenosarchaea group</taxon>
        <taxon>Halobacteria</taxon>
        <taxon>Halobacteriales</taxon>
        <taxon>Natrialbaceae</taxon>
        <taxon>Natribaculum</taxon>
    </lineage>
</organism>
<evidence type="ECO:0000256" key="1">
    <source>
        <dbReference type="SAM" id="Coils"/>
    </source>
</evidence>
<evidence type="ECO:0000313" key="3">
    <source>
        <dbReference type="EMBL" id="MFC4246780.1"/>
    </source>
</evidence>
<accession>A0ABD5NYD2</accession>
<dbReference type="EMBL" id="JBHSDJ010000016">
    <property type="protein sequence ID" value="MFC4246780.1"/>
    <property type="molecule type" value="Genomic_DNA"/>
</dbReference>
<comment type="caution">
    <text evidence="3">The sequence shown here is derived from an EMBL/GenBank/DDBJ whole genome shotgun (WGS) entry which is preliminary data.</text>
</comment>
<sequence length="163" mass="18555">MAIGNDASVPVPTEEREETPETEQDTDRATEDGTGTVERRIEDLIDERVEAVETQIDDLERQLSELDDFTRISLSERRIQQNEENLAAFSDSLTDFAERTMAQTNHLEEQLEVQRMLIAALLEALDDQDVDVDLSAVQQYREERVVTDTGDEQLDEAIERSSP</sequence>